<dbReference type="InterPro" id="IPR037066">
    <property type="entry name" value="Plug_dom_sf"/>
</dbReference>
<accession>I4A0H5</accession>
<evidence type="ECO:0000256" key="6">
    <source>
        <dbReference type="ARBA" id="ARBA00023136"/>
    </source>
</evidence>
<dbReference type="SUPFAM" id="SSF49464">
    <property type="entry name" value="Carboxypeptidase regulatory domain-like"/>
    <property type="match status" value="1"/>
</dbReference>
<dbReference type="InterPro" id="IPR008969">
    <property type="entry name" value="CarboxyPept-like_regulatory"/>
</dbReference>
<dbReference type="GO" id="GO:0009279">
    <property type="term" value="C:cell outer membrane"/>
    <property type="evidence" value="ECO:0007669"/>
    <property type="project" value="UniProtKB-SubCell"/>
</dbReference>
<evidence type="ECO:0000256" key="2">
    <source>
        <dbReference type="ARBA" id="ARBA00022448"/>
    </source>
</evidence>
<dbReference type="InterPro" id="IPR012910">
    <property type="entry name" value="Plug_dom"/>
</dbReference>
<dbReference type="SUPFAM" id="SSF56935">
    <property type="entry name" value="Porins"/>
    <property type="match status" value="1"/>
</dbReference>
<dbReference type="Pfam" id="PF00593">
    <property type="entry name" value="TonB_dep_Rec_b-barrel"/>
    <property type="match status" value="1"/>
</dbReference>
<keyword evidence="14" id="KW-1185">Reference proteome</keyword>
<dbReference type="AlphaFoldDB" id="I4A0H5"/>
<keyword evidence="10" id="KW-0732">Signal</keyword>
<evidence type="ECO:0000256" key="9">
    <source>
        <dbReference type="RuleBase" id="RU003357"/>
    </source>
</evidence>
<evidence type="ECO:0000256" key="8">
    <source>
        <dbReference type="PROSITE-ProRule" id="PRU01360"/>
    </source>
</evidence>
<dbReference type="InterPro" id="IPR023996">
    <property type="entry name" value="TonB-dep_OMP_SusC/RagA"/>
</dbReference>
<dbReference type="Gene3D" id="2.170.130.10">
    <property type="entry name" value="TonB-dependent receptor, plug domain"/>
    <property type="match status" value="1"/>
</dbReference>
<sequence>MKRKMLWSSTMLLLFVSQIMAQITGKVQDEYGPLQGALVTVVGTNTSVETDADGAFSIPGKVGDVLDITNPITFGQKTFPVKSLQMGVIKLSEKEVGLDVVVAFGKQKKENLTGAVSVIDSKNFESRPISNAVQALQGKVAGMNFNIGNRGTELGASPSFNVRGEGTLGIGSSASPLVLIDGVEGDFSSLNPQDIESISVLKDAASSSLYGSRAAFGVVLVTTKSGKEGKVSISYNNSLRYSSPTLVPKFLDSETFMHYLNEAYRNNSAASGDRFTKSQIENAIKYKNGEIDYATAFDPSLGVWETIKAWDNVDWYQQMYRAWAPSQEHNLSINGGNEKATYYLSAGYLGQEGLVRYNTDTYDRITLNAKFTANLKSWLKLQYQSRFTRELNGKSSYLAGAAASFYEDIVRKWPMFPVKDTNGNYIYGNGIGELEMGRYKGERDLLNQQVNLTITPLKDWNIYANFSYRTDTHFENRYYMPLYQYDDKGRASFAAPKFSISPYGKIAPGVSFLEEFGYKSNYFSPNIYSDYTKYFGNHTAKLTAGFQAEEFKNRDIRAKRNGIVNRDVIALATTDGDQMYVDGRYNDWATVGFFGRLNYDYDARYLVELNLRYDGTSRFLQDQRWNWYPSVSLGWNVAREGFWQNLGDIFSKISDFKLRASYGELGNQSTTNFYPFYQTMPFKPNVGTWLIDNKLTNTASMPQLISEFLTWERVETKNIGLDLNAFKNRFNLTLDFFERNTKDMVGPARALPGVFGAKVPNTNNTDMRSRGFELALGWNDKVGKDFNYSINATLTDSRQTVINYPNETGSLNTYYSGRELGEIWGFVTHGMAKTDAEINDWVSKHRPEFYNGNWRAGDIMFEDLNKDGKIGVGSSTLEDHGDLKIIGNRTPRYNFGLDLFAQYKGLDLRIFLQGTAKRDLDLDSKGFLTPNTLFTGANTPYDGGKTNLWPATGFKEHLDYFRPEGTTSPLGPNVDAYYPAPSLGDSYKNFPMPQTRYLQNGAYVRVKNIQLGYTLPKKLVQSIYMNRVRFYISGENLFTWTKLSSLFDPEVIGGASGQGKMYPLSKVVSTGISINF</sequence>
<evidence type="ECO:0000256" key="5">
    <source>
        <dbReference type="ARBA" id="ARBA00023077"/>
    </source>
</evidence>
<evidence type="ECO:0000313" key="14">
    <source>
        <dbReference type="Proteomes" id="UP000006051"/>
    </source>
</evidence>
<keyword evidence="6 8" id="KW-0472">Membrane</keyword>
<dbReference type="InterPro" id="IPR023997">
    <property type="entry name" value="TonB-dep_OMP_SusC/RagA_CS"/>
</dbReference>
<evidence type="ECO:0000259" key="11">
    <source>
        <dbReference type="Pfam" id="PF00593"/>
    </source>
</evidence>
<proteinExistence type="inferred from homology"/>
<dbReference type="Gene3D" id="2.40.170.20">
    <property type="entry name" value="TonB-dependent receptor, beta-barrel domain"/>
    <property type="match status" value="1"/>
</dbReference>
<evidence type="ECO:0000259" key="12">
    <source>
        <dbReference type="Pfam" id="PF07715"/>
    </source>
</evidence>
<protein>
    <submittedName>
        <fullName evidence="13">TonB-linked outer membrane protein, SusC/RagA family</fullName>
    </submittedName>
</protein>
<keyword evidence="3 8" id="KW-1134">Transmembrane beta strand</keyword>
<dbReference type="Pfam" id="PF07715">
    <property type="entry name" value="Plug"/>
    <property type="match status" value="1"/>
</dbReference>
<evidence type="ECO:0000256" key="3">
    <source>
        <dbReference type="ARBA" id="ARBA00022452"/>
    </source>
</evidence>
<dbReference type="PROSITE" id="PS52016">
    <property type="entry name" value="TONB_DEPENDENT_REC_3"/>
    <property type="match status" value="1"/>
</dbReference>
<dbReference type="NCBIfam" id="TIGR04056">
    <property type="entry name" value="OMP_RagA_SusC"/>
    <property type="match status" value="1"/>
</dbReference>
<feature type="domain" description="TonB-dependent receptor-like beta-barrel" evidence="11">
    <location>
        <begin position="423"/>
        <end position="849"/>
    </location>
</feature>
<evidence type="ECO:0000256" key="7">
    <source>
        <dbReference type="ARBA" id="ARBA00023237"/>
    </source>
</evidence>
<dbReference type="NCBIfam" id="TIGR04057">
    <property type="entry name" value="SusC_RagA_signa"/>
    <property type="match status" value="1"/>
</dbReference>
<evidence type="ECO:0000313" key="13">
    <source>
        <dbReference type="EMBL" id="AFL97459.1"/>
    </source>
</evidence>
<keyword evidence="4 8" id="KW-0812">Transmembrane</keyword>
<dbReference type="InterPro" id="IPR039426">
    <property type="entry name" value="TonB-dep_rcpt-like"/>
</dbReference>
<evidence type="ECO:0000256" key="4">
    <source>
        <dbReference type="ARBA" id="ARBA00022692"/>
    </source>
</evidence>
<feature type="chain" id="PRO_5003685514" evidence="10">
    <location>
        <begin position="22"/>
        <end position="1076"/>
    </location>
</feature>
<comment type="subcellular location">
    <subcellularLocation>
        <location evidence="1 8">Cell outer membrane</location>
        <topology evidence="1 8">Multi-pass membrane protein</topology>
    </subcellularLocation>
</comment>
<evidence type="ECO:0000256" key="10">
    <source>
        <dbReference type="SAM" id="SignalP"/>
    </source>
</evidence>
<gene>
    <name evidence="13" type="ordered locus">Ornrh_1277</name>
</gene>
<keyword evidence="7 8" id="KW-0998">Cell outer membrane</keyword>
<dbReference type="InterPro" id="IPR000531">
    <property type="entry name" value="Beta-barrel_TonB"/>
</dbReference>
<dbReference type="KEGG" id="orh:Ornrh_1277"/>
<feature type="domain" description="TonB-dependent receptor plug" evidence="12">
    <location>
        <begin position="109"/>
        <end position="218"/>
    </location>
</feature>
<dbReference type="PATRIC" id="fig|867902.3.peg.1253"/>
<comment type="similarity">
    <text evidence="8 9">Belongs to the TonB-dependent receptor family.</text>
</comment>
<dbReference type="EMBL" id="CP003283">
    <property type="protein sequence ID" value="AFL97459.1"/>
    <property type="molecule type" value="Genomic_DNA"/>
</dbReference>
<reference evidence="13 14" key="1">
    <citation type="submission" date="2012-06" db="EMBL/GenBank/DDBJ databases">
        <title>The complete genome of Ornithobacterium rhinotracheale DSM 15997.</title>
        <authorList>
            <consortium name="US DOE Joint Genome Institute (JGI-PGF)"/>
            <person name="Lucas S."/>
            <person name="Copeland A."/>
            <person name="Lapidus A."/>
            <person name="Goodwin L."/>
            <person name="Pitluck S."/>
            <person name="Peters L."/>
            <person name="Mikhailova N."/>
            <person name="Teshima H."/>
            <person name="Kyrpides N."/>
            <person name="Mavromatis K."/>
            <person name="Pagani I."/>
            <person name="Ivanova N."/>
            <person name="Ovchinnikova G."/>
            <person name="Zeytun A."/>
            <person name="Detter J.C."/>
            <person name="Han C."/>
            <person name="Land M."/>
            <person name="Hauser L."/>
            <person name="Markowitz V."/>
            <person name="Cheng J.-F."/>
            <person name="Hugenholtz P."/>
            <person name="Woyke T."/>
            <person name="Wu D."/>
            <person name="Lang E."/>
            <person name="Kopitz M."/>
            <person name="Brambilla E."/>
            <person name="Klenk H.-P."/>
            <person name="Eisen J.A."/>
        </authorList>
    </citation>
    <scope>NUCLEOTIDE SEQUENCE [LARGE SCALE GENOMIC DNA]</scope>
    <source>
        <strain evidence="14">ATCC 51463 / DSM 15997 / CCUG 23171 / LMG 9086</strain>
    </source>
</reference>
<keyword evidence="5 9" id="KW-0798">TonB box</keyword>
<dbReference type="Proteomes" id="UP000006051">
    <property type="component" value="Chromosome"/>
</dbReference>
<feature type="signal peptide" evidence="10">
    <location>
        <begin position="1"/>
        <end position="21"/>
    </location>
</feature>
<name>I4A0H5_ORNRL</name>
<keyword evidence="2 8" id="KW-0813">Transport</keyword>
<dbReference type="HOGENOM" id="CLU_004317_1_1_10"/>
<evidence type="ECO:0000256" key="1">
    <source>
        <dbReference type="ARBA" id="ARBA00004571"/>
    </source>
</evidence>
<dbReference type="InterPro" id="IPR036942">
    <property type="entry name" value="Beta-barrel_TonB_sf"/>
</dbReference>
<dbReference type="eggNOG" id="COG1629">
    <property type="taxonomic scope" value="Bacteria"/>
</dbReference>
<dbReference type="STRING" id="867902.Ornrh_1277"/>
<organism evidence="13 14">
    <name type="scientific">Ornithobacterium rhinotracheale (strain ATCC 51463 / DSM 15997 / CCUG 23171 / CIP 104009 / LMG 9086)</name>
    <dbReference type="NCBI Taxonomy" id="867902"/>
    <lineage>
        <taxon>Bacteria</taxon>
        <taxon>Pseudomonadati</taxon>
        <taxon>Bacteroidota</taxon>
        <taxon>Flavobacteriia</taxon>
        <taxon>Flavobacteriales</taxon>
        <taxon>Weeksellaceae</taxon>
        <taxon>Ornithobacterium</taxon>
    </lineage>
</organism>